<reference evidence="1" key="1">
    <citation type="submission" date="2019-08" db="EMBL/GenBank/DDBJ databases">
        <authorList>
            <person name="Kucharzyk K."/>
            <person name="Murdoch R.W."/>
            <person name="Higgins S."/>
            <person name="Loffler F."/>
        </authorList>
    </citation>
    <scope>NUCLEOTIDE SEQUENCE</scope>
</reference>
<name>A0A644T506_9ZZZZ</name>
<gene>
    <name evidence="1" type="ORF">SDC9_07483</name>
</gene>
<protein>
    <submittedName>
        <fullName evidence="1">Uncharacterized protein</fullName>
    </submittedName>
</protein>
<dbReference type="EMBL" id="VSSQ01000016">
    <property type="protein sequence ID" value="MPL61894.1"/>
    <property type="molecule type" value="Genomic_DNA"/>
</dbReference>
<accession>A0A644T506</accession>
<organism evidence="1">
    <name type="scientific">bioreactor metagenome</name>
    <dbReference type="NCBI Taxonomy" id="1076179"/>
    <lineage>
        <taxon>unclassified sequences</taxon>
        <taxon>metagenomes</taxon>
        <taxon>ecological metagenomes</taxon>
    </lineage>
</organism>
<dbReference type="AlphaFoldDB" id="A0A644T506"/>
<comment type="caution">
    <text evidence="1">The sequence shown here is derived from an EMBL/GenBank/DDBJ whole genome shotgun (WGS) entry which is preliminary data.</text>
</comment>
<proteinExistence type="predicted"/>
<evidence type="ECO:0000313" key="1">
    <source>
        <dbReference type="EMBL" id="MPL61894.1"/>
    </source>
</evidence>
<sequence length="50" mass="5964">MKPQKNPLLLIRKNGTYTLYHNDMSIIPQNEETFKKIVEKEKLTVKFTNK</sequence>